<feature type="compositionally biased region" description="Basic residues" evidence="1">
    <location>
        <begin position="15"/>
        <end position="26"/>
    </location>
</feature>
<dbReference type="EMBL" id="CADCUX010000500">
    <property type="protein sequence ID" value="CAA9426234.1"/>
    <property type="molecule type" value="Genomic_DNA"/>
</dbReference>
<reference evidence="2" key="1">
    <citation type="submission" date="2020-02" db="EMBL/GenBank/DDBJ databases">
        <authorList>
            <person name="Meier V. D."/>
        </authorList>
    </citation>
    <scope>NUCLEOTIDE SEQUENCE</scope>
    <source>
        <strain evidence="2">AVDCRST_MAG51</strain>
    </source>
</reference>
<feature type="region of interest" description="Disordered" evidence="1">
    <location>
        <begin position="1"/>
        <end position="80"/>
    </location>
</feature>
<feature type="region of interest" description="Disordered" evidence="1">
    <location>
        <begin position="122"/>
        <end position="146"/>
    </location>
</feature>
<proteinExistence type="predicted"/>
<accession>A0A6J4PU74</accession>
<dbReference type="AlphaFoldDB" id="A0A6J4PU74"/>
<organism evidence="2">
    <name type="scientific">uncultured Ramlibacter sp</name>
    <dbReference type="NCBI Taxonomy" id="260755"/>
    <lineage>
        <taxon>Bacteria</taxon>
        <taxon>Pseudomonadati</taxon>
        <taxon>Pseudomonadota</taxon>
        <taxon>Betaproteobacteria</taxon>
        <taxon>Burkholderiales</taxon>
        <taxon>Comamonadaceae</taxon>
        <taxon>Ramlibacter</taxon>
        <taxon>environmental samples</taxon>
    </lineage>
</organism>
<sequence length="146" mass="15662">ERANRLPVHVPQARGSRRPRRQRVRSGLRDDPRQLWQRAGDGAARRAAGHRHRARPDDPGAGPGPRPGAYFGARSDDGQADLRAPRIAGVRGRADHAGAGLPALAGAERHAHPGCVLGARRAAARGRHGDGPGGVQRAGQRRRRRL</sequence>
<evidence type="ECO:0000313" key="2">
    <source>
        <dbReference type="EMBL" id="CAA9426234.1"/>
    </source>
</evidence>
<protein>
    <submittedName>
        <fullName evidence="2">CBS-domain-containing protein</fullName>
    </submittedName>
</protein>
<feature type="non-terminal residue" evidence="2">
    <location>
        <position position="146"/>
    </location>
</feature>
<gene>
    <name evidence="2" type="ORF">AVDCRST_MAG51-2350</name>
</gene>
<name>A0A6J4PU74_9BURK</name>
<evidence type="ECO:0000256" key="1">
    <source>
        <dbReference type="SAM" id="MobiDB-lite"/>
    </source>
</evidence>
<feature type="non-terminal residue" evidence="2">
    <location>
        <position position="1"/>
    </location>
</feature>